<dbReference type="GO" id="GO:0019843">
    <property type="term" value="F:rRNA binding"/>
    <property type="evidence" value="ECO:0007669"/>
    <property type="project" value="UniProtKB-KW"/>
</dbReference>
<dbReference type="SUPFAM" id="SSF54189">
    <property type="entry name" value="Ribosomal proteins S24e, L23 and L15e"/>
    <property type="match status" value="1"/>
</dbReference>
<comment type="similarity">
    <text evidence="1">Belongs to the universal ribosomal protein uL23 family.</text>
</comment>
<evidence type="ECO:0000256" key="3">
    <source>
        <dbReference type="ARBA" id="ARBA00022884"/>
    </source>
</evidence>
<sequence>MGLNIVKSFIRGFFNKKTNSFLIAISFSPSKNPLIFYFSKFKIFNPMEEVKISRKKITQLVPKLPLSPQDIIKNVHTSEKAMRNVEEHNTIVLIVDRKANKYQIRNSVTAMYNVKVLKVNTLIDMKGRKKAYVKLGEEGAAIRIYSQVGAI</sequence>
<dbReference type="GO" id="GO:0006412">
    <property type="term" value="P:translation"/>
    <property type="evidence" value="ECO:0007669"/>
    <property type="project" value="InterPro"/>
</dbReference>
<evidence type="ECO:0000256" key="1">
    <source>
        <dbReference type="ARBA" id="ARBA00006700"/>
    </source>
</evidence>
<dbReference type="GO" id="GO:1990904">
    <property type="term" value="C:ribonucleoprotein complex"/>
    <property type="evidence" value="ECO:0007669"/>
    <property type="project" value="UniProtKB-KW"/>
</dbReference>
<accession>F2X1A0</accession>
<evidence type="ECO:0000256" key="4">
    <source>
        <dbReference type="ARBA" id="ARBA00022980"/>
    </source>
</evidence>
<proteinExistence type="evidence at transcript level"/>
<dbReference type="InterPro" id="IPR013025">
    <property type="entry name" value="Ribosomal_uL23-like"/>
</dbReference>
<dbReference type="Pfam" id="PF00276">
    <property type="entry name" value="Ribosomal_L23"/>
    <property type="match status" value="1"/>
</dbReference>
<keyword evidence="4 6" id="KW-0689">Ribosomal protein</keyword>
<dbReference type="GO" id="GO:0003735">
    <property type="term" value="F:structural constituent of ribosome"/>
    <property type="evidence" value="ECO:0007669"/>
    <property type="project" value="InterPro"/>
</dbReference>
<dbReference type="HAMAP" id="MF_01369_A">
    <property type="entry name" value="Ribosomal_uL23_A"/>
    <property type="match status" value="1"/>
</dbReference>
<dbReference type="FunFam" id="3.30.70.330:FF:000532">
    <property type="entry name" value="50S ribosomal protein L23"/>
    <property type="match status" value="1"/>
</dbReference>
<keyword evidence="3" id="KW-0694">RNA-binding</keyword>
<keyword evidence="2" id="KW-0699">rRNA-binding</keyword>
<dbReference type="InterPro" id="IPR012678">
    <property type="entry name" value="Ribosomal_uL23/eL15/eS24_sf"/>
</dbReference>
<reference evidence="6" key="1">
    <citation type="submission" date="2010-09" db="EMBL/GenBank/DDBJ databases">
        <title>The organization of cytoplasmic ribosomal protein genes in microsporidian Nosema bombycis genome.</title>
        <authorList>
            <person name="Liu H."/>
            <person name="Pan G."/>
            <person name="Li T."/>
            <person name="Huang W."/>
            <person name="Zhou Z."/>
        </authorList>
    </citation>
    <scope>NUCLEOTIDE SEQUENCE</scope>
    <source>
        <strain evidence="6">CQ1</strain>
    </source>
</reference>
<dbReference type="NCBIfam" id="NF011118">
    <property type="entry name" value="PRK14548.1"/>
    <property type="match status" value="1"/>
</dbReference>
<dbReference type="AlphaFoldDB" id="F2X1A0"/>
<dbReference type="VEuPathDB" id="MicrosporidiaDB:NBO_69g0008"/>
<evidence type="ECO:0000256" key="5">
    <source>
        <dbReference type="ARBA" id="ARBA00023274"/>
    </source>
</evidence>
<dbReference type="Gene3D" id="3.30.70.330">
    <property type="match status" value="1"/>
</dbReference>
<name>F2X1A0_NOSBO</name>
<evidence type="ECO:0000256" key="2">
    <source>
        <dbReference type="ARBA" id="ARBA00022730"/>
    </source>
</evidence>
<dbReference type="InterPro" id="IPR012677">
    <property type="entry name" value="Nucleotide-bd_a/b_plait_sf"/>
</dbReference>
<keyword evidence="5" id="KW-0687">Ribonucleoprotein</keyword>
<organism evidence="6">
    <name type="scientific">Nosema bombycis</name>
    <name type="common">Microsporidian parasite</name>
    <name type="synonym">Pebrine of silkworm</name>
    <dbReference type="NCBI Taxonomy" id="27978"/>
    <lineage>
        <taxon>Eukaryota</taxon>
        <taxon>Fungi</taxon>
        <taxon>Fungi incertae sedis</taxon>
        <taxon>Microsporidia</taxon>
        <taxon>Nosematidae</taxon>
        <taxon>Nosema</taxon>
    </lineage>
</organism>
<dbReference type="PANTHER" id="PTHR11620">
    <property type="entry name" value="60S RIBOSOMAL PROTEIN L23A"/>
    <property type="match status" value="1"/>
</dbReference>
<evidence type="ECO:0000313" key="6">
    <source>
        <dbReference type="EMBL" id="ADZ95731.1"/>
    </source>
</evidence>
<dbReference type="GO" id="GO:0005840">
    <property type="term" value="C:ribosome"/>
    <property type="evidence" value="ECO:0007669"/>
    <property type="project" value="UniProtKB-KW"/>
</dbReference>
<protein>
    <submittedName>
        <fullName evidence="6">60S ribosomal protein L23a2</fullName>
    </submittedName>
</protein>
<dbReference type="EMBL" id="HQ291478">
    <property type="protein sequence ID" value="ADZ95731.1"/>
    <property type="molecule type" value="mRNA"/>
</dbReference>